<feature type="transmembrane region" description="Helical" evidence="9">
    <location>
        <begin position="38"/>
        <end position="64"/>
    </location>
</feature>
<comment type="caution">
    <text evidence="11">The sequence shown here is derived from an EMBL/GenBank/DDBJ whole genome shotgun (WGS) entry which is preliminary data.</text>
</comment>
<evidence type="ECO:0000313" key="11">
    <source>
        <dbReference type="EMBL" id="KAA9006749.1"/>
    </source>
</evidence>
<dbReference type="EMBL" id="VYQE01000004">
    <property type="protein sequence ID" value="KAA9006749.1"/>
    <property type="molecule type" value="Genomic_DNA"/>
</dbReference>
<dbReference type="GO" id="GO:0004673">
    <property type="term" value="F:protein histidine kinase activity"/>
    <property type="evidence" value="ECO:0007669"/>
    <property type="project" value="UniProtKB-EC"/>
</dbReference>
<keyword evidence="8" id="KW-0175">Coiled coil</keyword>
<dbReference type="GO" id="GO:0005524">
    <property type="term" value="F:ATP binding"/>
    <property type="evidence" value="ECO:0007669"/>
    <property type="project" value="UniProtKB-KW"/>
</dbReference>
<feature type="domain" description="Signal transduction histidine kinase HWE region" evidence="10">
    <location>
        <begin position="192"/>
        <end position="275"/>
    </location>
</feature>
<dbReference type="Pfam" id="PF07536">
    <property type="entry name" value="HWE_HK"/>
    <property type="match status" value="1"/>
</dbReference>
<keyword evidence="6 11" id="KW-0418">Kinase</keyword>
<dbReference type="PANTHER" id="PTHR41523">
    <property type="entry name" value="TWO-COMPONENT SYSTEM SENSOR PROTEIN"/>
    <property type="match status" value="1"/>
</dbReference>
<keyword evidence="9" id="KW-0812">Transmembrane</keyword>
<dbReference type="EC" id="2.7.13.3" evidence="2"/>
<dbReference type="Proteomes" id="UP000326554">
    <property type="component" value="Unassembled WGS sequence"/>
</dbReference>
<evidence type="ECO:0000256" key="7">
    <source>
        <dbReference type="ARBA" id="ARBA00022840"/>
    </source>
</evidence>
<keyword evidence="9" id="KW-0472">Membrane</keyword>
<evidence type="ECO:0000256" key="2">
    <source>
        <dbReference type="ARBA" id="ARBA00012438"/>
    </source>
</evidence>
<dbReference type="AlphaFoldDB" id="A0A5J5GEU4"/>
<evidence type="ECO:0000256" key="3">
    <source>
        <dbReference type="ARBA" id="ARBA00022553"/>
    </source>
</evidence>
<dbReference type="InterPro" id="IPR058544">
    <property type="entry name" value="ETR1_N"/>
</dbReference>
<keyword evidence="5" id="KW-0547">Nucleotide-binding</keyword>
<evidence type="ECO:0000313" key="12">
    <source>
        <dbReference type="Proteomes" id="UP000326554"/>
    </source>
</evidence>
<feature type="transmembrane region" description="Helical" evidence="9">
    <location>
        <begin position="76"/>
        <end position="99"/>
    </location>
</feature>
<dbReference type="Gene3D" id="3.30.565.10">
    <property type="entry name" value="Histidine kinase-like ATPase, C-terminal domain"/>
    <property type="match status" value="1"/>
</dbReference>
<dbReference type="InterPro" id="IPR036890">
    <property type="entry name" value="HATPase_C_sf"/>
</dbReference>
<evidence type="ECO:0000256" key="8">
    <source>
        <dbReference type="SAM" id="Coils"/>
    </source>
</evidence>
<evidence type="ECO:0000256" key="5">
    <source>
        <dbReference type="ARBA" id="ARBA00022741"/>
    </source>
</evidence>
<protein>
    <recommendedName>
        <fullName evidence="2">histidine kinase</fullName>
        <ecNumber evidence="2">2.7.13.3</ecNumber>
    </recommendedName>
</protein>
<evidence type="ECO:0000256" key="6">
    <source>
        <dbReference type="ARBA" id="ARBA00022777"/>
    </source>
</evidence>
<keyword evidence="3" id="KW-0597">Phosphoprotein</keyword>
<accession>A0A5J5GEU4</accession>
<sequence length="419" mass="45720">MSVSKTWLLAETRGSRMQAILEYASYMPHGYCLFWQPWLVILFVGSDFLIFASYSAIPIALWSFLRQRQDIRYRGLVALFSAFILLCGITHLVSMLTLWVPMYPLHGVTKLITGIVSAATAVMLFRLIPELVRIPAPSELERVNAELRKEVEAHEKTFALLREAQRDLEEKVEARTAELEELNGRMAVAAREAVHRSKNLLSVVTSIARQTARGAVSKDDFVQSFIGRIDALASATSSVIRGDGARSADIGDIVRSQLEPALLTYGDRIAVEGPPVAVGQQGAQQLGLLLHELATNAQKFGALAGEEGSIDVRWDLREWATGDPALNFTWREAGPGGSEASLPDQDAGGFGSKLLTTVVPGMLSGSATRRLEQGYLVYELTVPLSAIEPDTEAKEAGVAEASRLTEREYGVPTAARVPL</sequence>
<dbReference type="SMART" id="SM00911">
    <property type="entry name" value="HWE_HK"/>
    <property type="match status" value="1"/>
</dbReference>
<evidence type="ECO:0000256" key="9">
    <source>
        <dbReference type="SAM" id="Phobius"/>
    </source>
</evidence>
<name>A0A5J5GEU4_9RHOB</name>
<reference evidence="11 12" key="1">
    <citation type="submission" date="2019-09" db="EMBL/GenBank/DDBJ databases">
        <authorList>
            <person name="Park J.-S."/>
            <person name="Choi H.-J."/>
        </authorList>
    </citation>
    <scope>NUCLEOTIDE SEQUENCE [LARGE SCALE GENOMIC DNA]</scope>
    <source>
        <strain evidence="11 12">176SS1-4</strain>
    </source>
</reference>
<evidence type="ECO:0000256" key="1">
    <source>
        <dbReference type="ARBA" id="ARBA00000085"/>
    </source>
</evidence>
<comment type="catalytic activity">
    <reaction evidence="1">
        <text>ATP + protein L-histidine = ADP + protein N-phospho-L-histidine.</text>
        <dbReference type="EC" id="2.7.13.3"/>
    </reaction>
</comment>
<evidence type="ECO:0000259" key="10">
    <source>
        <dbReference type="SMART" id="SM00911"/>
    </source>
</evidence>
<keyword evidence="12" id="KW-1185">Reference proteome</keyword>
<keyword evidence="7" id="KW-0067">ATP-binding</keyword>
<evidence type="ECO:0000256" key="4">
    <source>
        <dbReference type="ARBA" id="ARBA00022679"/>
    </source>
</evidence>
<dbReference type="PANTHER" id="PTHR41523:SF7">
    <property type="entry name" value="HISTIDINE KINASE"/>
    <property type="match status" value="1"/>
</dbReference>
<organism evidence="11 12">
    <name type="scientific">Histidinibacterium aquaticum</name>
    <dbReference type="NCBI Taxonomy" id="2613962"/>
    <lineage>
        <taxon>Bacteria</taxon>
        <taxon>Pseudomonadati</taxon>
        <taxon>Pseudomonadota</taxon>
        <taxon>Alphaproteobacteria</taxon>
        <taxon>Rhodobacterales</taxon>
        <taxon>Paracoccaceae</taxon>
        <taxon>Histidinibacterium</taxon>
    </lineage>
</organism>
<proteinExistence type="predicted"/>
<gene>
    <name evidence="11" type="ORF">F3S47_13280</name>
</gene>
<dbReference type="InterPro" id="IPR011102">
    <property type="entry name" value="Sig_transdc_His_kinase_HWE"/>
</dbReference>
<keyword evidence="4" id="KW-0808">Transferase</keyword>
<dbReference type="Pfam" id="PF25487">
    <property type="entry name" value="ETR1_N"/>
    <property type="match status" value="1"/>
</dbReference>
<feature type="coiled-coil region" evidence="8">
    <location>
        <begin position="144"/>
        <end position="192"/>
    </location>
</feature>
<keyword evidence="9" id="KW-1133">Transmembrane helix</keyword>